<feature type="transmembrane region" description="Helical" evidence="6">
    <location>
        <begin position="57"/>
        <end position="77"/>
    </location>
</feature>
<sequence>GREEDNAYQMLATFAVFVGSAVGMEFWARWAHRVLWHGSLWYIHKSHHRFRDGTFELNDVFAIINSVPAIALISYGYFNEGFVPELCFGAGLGITVLGMAYVFVHDGLIHGRFSVGPIADIQYFQTVAAAHKIHHSKKFDGVPYGFFLGPVELEEVAGGLAELEKEIIQNEELLDGL</sequence>
<keyword evidence="9" id="KW-1185">Reference proteome</keyword>
<feature type="transmembrane region" description="Helical" evidence="6">
    <location>
        <begin position="6"/>
        <end position="28"/>
    </location>
</feature>
<name>A0A7J7N567_9MAGN</name>
<dbReference type="GO" id="GO:0016123">
    <property type="term" value="P:xanthophyll biosynthetic process"/>
    <property type="evidence" value="ECO:0007669"/>
    <property type="project" value="TreeGrafter"/>
</dbReference>
<evidence type="ECO:0000256" key="3">
    <source>
        <dbReference type="ARBA" id="ARBA00022746"/>
    </source>
</evidence>
<dbReference type="AlphaFoldDB" id="A0A7J7N567"/>
<evidence type="ECO:0000313" key="8">
    <source>
        <dbReference type="EMBL" id="KAF6162182.1"/>
    </source>
</evidence>
<evidence type="ECO:0000256" key="6">
    <source>
        <dbReference type="SAM" id="Phobius"/>
    </source>
</evidence>
<reference evidence="8 9" key="1">
    <citation type="journal article" date="2020" name="IScience">
        <title>Genome Sequencing of the Endangered Kingdonia uniflora (Circaeasteraceae, Ranunculales) Reveals Potential Mechanisms of Evolutionary Specialization.</title>
        <authorList>
            <person name="Sun Y."/>
            <person name="Deng T."/>
            <person name="Zhang A."/>
            <person name="Moore M.J."/>
            <person name="Landis J.B."/>
            <person name="Lin N."/>
            <person name="Zhang H."/>
            <person name="Zhang X."/>
            <person name="Huang J."/>
            <person name="Zhang X."/>
            <person name="Sun H."/>
            <person name="Wang H."/>
        </authorList>
    </citation>
    <scope>NUCLEOTIDE SEQUENCE [LARGE SCALE GENOMIC DNA]</scope>
    <source>
        <strain evidence="8">TB1705</strain>
        <tissue evidence="8">Leaf</tissue>
    </source>
</reference>
<evidence type="ECO:0000256" key="1">
    <source>
        <dbReference type="ARBA" id="ARBA00004508"/>
    </source>
</evidence>
<dbReference type="GO" id="GO:0031969">
    <property type="term" value="C:chloroplast membrane"/>
    <property type="evidence" value="ECO:0007669"/>
    <property type="project" value="UniProtKB-SubCell"/>
</dbReference>
<evidence type="ECO:0000256" key="4">
    <source>
        <dbReference type="ARBA" id="ARBA00023002"/>
    </source>
</evidence>
<keyword evidence="6" id="KW-0472">Membrane</keyword>
<keyword evidence="6" id="KW-0812">Transmembrane</keyword>
<dbReference type="EMBL" id="JACGCM010001055">
    <property type="protein sequence ID" value="KAF6162182.1"/>
    <property type="molecule type" value="Genomic_DNA"/>
</dbReference>
<gene>
    <name evidence="8" type="ORF">GIB67_008311</name>
</gene>
<dbReference type="Pfam" id="PF04116">
    <property type="entry name" value="FA_hydroxylase"/>
    <property type="match status" value="1"/>
</dbReference>
<keyword evidence="3" id="KW-0125">Carotenoid biosynthesis</keyword>
<dbReference type="EC" id="1.14.15.24" evidence="5"/>
<feature type="transmembrane region" description="Helical" evidence="6">
    <location>
        <begin position="83"/>
        <end position="104"/>
    </location>
</feature>
<evidence type="ECO:0000259" key="7">
    <source>
        <dbReference type="Pfam" id="PF04116"/>
    </source>
</evidence>
<dbReference type="GO" id="GO:0005506">
    <property type="term" value="F:iron ion binding"/>
    <property type="evidence" value="ECO:0007669"/>
    <property type="project" value="InterPro"/>
</dbReference>
<comment type="similarity">
    <text evidence="2">Belongs to the sterol desaturase family.</text>
</comment>
<accession>A0A7J7N567</accession>
<dbReference type="InterPro" id="IPR006694">
    <property type="entry name" value="Fatty_acid_hydroxylase"/>
</dbReference>
<comment type="subcellular location">
    <subcellularLocation>
        <location evidence="1">Plastid</location>
        <location evidence="1">Chloroplast membrane</location>
        <topology evidence="1">Multi-pass membrane protein</topology>
    </subcellularLocation>
</comment>
<dbReference type="GO" id="GO:0010291">
    <property type="term" value="F:beta-carotene 3-hydroxylase activity"/>
    <property type="evidence" value="ECO:0007669"/>
    <property type="project" value="UniProtKB-EC"/>
</dbReference>
<keyword evidence="6" id="KW-1133">Transmembrane helix</keyword>
<dbReference type="Proteomes" id="UP000541444">
    <property type="component" value="Unassembled WGS sequence"/>
</dbReference>
<protein>
    <recommendedName>
        <fullName evidence="5">beta-carotene 3-hydroxylase</fullName>
        <ecNumber evidence="5">1.14.15.24</ecNumber>
    </recommendedName>
</protein>
<dbReference type="PANTHER" id="PTHR31899">
    <property type="entry name" value="BETA-CAROTENE 3-HYDROXYLASE 1, CHLOROPLASTIC"/>
    <property type="match status" value="1"/>
</dbReference>
<dbReference type="PANTHER" id="PTHR31899:SF9">
    <property type="entry name" value="BETA-CAROTENE 3-HYDROXYLASE 1, CHLOROPLASTIC"/>
    <property type="match status" value="1"/>
</dbReference>
<proteinExistence type="inferred from homology"/>
<feature type="non-terminal residue" evidence="8">
    <location>
        <position position="1"/>
    </location>
</feature>
<keyword evidence="4" id="KW-0560">Oxidoreductase</keyword>
<evidence type="ECO:0000256" key="2">
    <source>
        <dbReference type="ARBA" id="ARBA00009324"/>
    </source>
</evidence>
<dbReference type="GO" id="GO:0016119">
    <property type="term" value="P:carotene metabolic process"/>
    <property type="evidence" value="ECO:0007669"/>
    <property type="project" value="TreeGrafter"/>
</dbReference>
<evidence type="ECO:0000256" key="5">
    <source>
        <dbReference type="ARBA" id="ARBA00026097"/>
    </source>
</evidence>
<evidence type="ECO:0000313" key="9">
    <source>
        <dbReference type="Proteomes" id="UP000541444"/>
    </source>
</evidence>
<dbReference type="OrthoDB" id="9990796at2759"/>
<feature type="domain" description="Fatty acid hydroxylase" evidence="7">
    <location>
        <begin position="20"/>
        <end position="148"/>
    </location>
</feature>
<organism evidence="8 9">
    <name type="scientific">Kingdonia uniflora</name>
    <dbReference type="NCBI Taxonomy" id="39325"/>
    <lineage>
        <taxon>Eukaryota</taxon>
        <taxon>Viridiplantae</taxon>
        <taxon>Streptophyta</taxon>
        <taxon>Embryophyta</taxon>
        <taxon>Tracheophyta</taxon>
        <taxon>Spermatophyta</taxon>
        <taxon>Magnoliopsida</taxon>
        <taxon>Ranunculales</taxon>
        <taxon>Circaeasteraceae</taxon>
        <taxon>Kingdonia</taxon>
    </lineage>
</organism>
<comment type="caution">
    <text evidence="8">The sequence shown here is derived from an EMBL/GenBank/DDBJ whole genome shotgun (WGS) entry which is preliminary data.</text>
</comment>
<dbReference type="InterPro" id="IPR045019">
    <property type="entry name" value="BETA-OHASE-like"/>
</dbReference>